<reference evidence="4 5" key="1">
    <citation type="journal article" date="2019" name="Nat. Ecol. Evol.">
        <title>Megaphylogeny resolves global patterns of mushroom evolution.</title>
        <authorList>
            <person name="Varga T."/>
            <person name="Krizsan K."/>
            <person name="Foldi C."/>
            <person name="Dima B."/>
            <person name="Sanchez-Garcia M."/>
            <person name="Sanchez-Ramirez S."/>
            <person name="Szollosi G.J."/>
            <person name="Szarkandi J.G."/>
            <person name="Papp V."/>
            <person name="Albert L."/>
            <person name="Andreopoulos W."/>
            <person name="Angelini C."/>
            <person name="Antonin V."/>
            <person name="Barry K.W."/>
            <person name="Bougher N.L."/>
            <person name="Buchanan P."/>
            <person name="Buyck B."/>
            <person name="Bense V."/>
            <person name="Catcheside P."/>
            <person name="Chovatia M."/>
            <person name="Cooper J."/>
            <person name="Damon W."/>
            <person name="Desjardin D."/>
            <person name="Finy P."/>
            <person name="Geml J."/>
            <person name="Haridas S."/>
            <person name="Hughes K."/>
            <person name="Justo A."/>
            <person name="Karasinski D."/>
            <person name="Kautmanova I."/>
            <person name="Kiss B."/>
            <person name="Kocsube S."/>
            <person name="Kotiranta H."/>
            <person name="LaButti K.M."/>
            <person name="Lechner B.E."/>
            <person name="Liimatainen K."/>
            <person name="Lipzen A."/>
            <person name="Lukacs Z."/>
            <person name="Mihaltcheva S."/>
            <person name="Morgado L.N."/>
            <person name="Niskanen T."/>
            <person name="Noordeloos M.E."/>
            <person name="Ohm R.A."/>
            <person name="Ortiz-Santana B."/>
            <person name="Ovrebo C."/>
            <person name="Racz N."/>
            <person name="Riley R."/>
            <person name="Savchenko A."/>
            <person name="Shiryaev A."/>
            <person name="Soop K."/>
            <person name="Spirin V."/>
            <person name="Szebenyi C."/>
            <person name="Tomsovsky M."/>
            <person name="Tulloss R.E."/>
            <person name="Uehling J."/>
            <person name="Grigoriev I.V."/>
            <person name="Vagvolgyi C."/>
            <person name="Papp T."/>
            <person name="Martin F.M."/>
            <person name="Miettinen O."/>
            <person name="Hibbett D.S."/>
            <person name="Nagy L.G."/>
        </authorList>
    </citation>
    <scope>NUCLEOTIDE SEQUENCE [LARGE SCALE GENOMIC DNA]</scope>
    <source>
        <strain evidence="4 5">FP101781</strain>
    </source>
</reference>
<dbReference type="GO" id="GO:0006508">
    <property type="term" value="P:proteolysis"/>
    <property type="evidence" value="ECO:0007669"/>
    <property type="project" value="InterPro"/>
</dbReference>
<keyword evidence="5" id="KW-1185">Reference proteome</keyword>
<accession>A0A4Y7TR20</accession>
<dbReference type="SUPFAM" id="SSF53474">
    <property type="entry name" value="alpha/beta-Hydrolases"/>
    <property type="match status" value="1"/>
</dbReference>
<dbReference type="EMBL" id="QPFP01000006">
    <property type="protein sequence ID" value="TEB35999.1"/>
    <property type="molecule type" value="Genomic_DNA"/>
</dbReference>
<comment type="caution">
    <text evidence="4">The sequence shown here is derived from an EMBL/GenBank/DDBJ whole genome shotgun (WGS) entry which is preliminary data.</text>
</comment>
<evidence type="ECO:0000259" key="3">
    <source>
        <dbReference type="Pfam" id="PF00326"/>
    </source>
</evidence>
<dbReference type="OrthoDB" id="449091at2759"/>
<evidence type="ECO:0000313" key="4">
    <source>
        <dbReference type="EMBL" id="TEB35999.1"/>
    </source>
</evidence>
<feature type="domain" description="Peptidase S9 prolyl oligopeptidase catalytic" evidence="3">
    <location>
        <begin position="445"/>
        <end position="621"/>
    </location>
</feature>
<dbReference type="PANTHER" id="PTHR43037:SF4">
    <property type="entry name" value="PEPTIDASE S9 PROLYL OLIGOPEPTIDASE CATALYTIC DOMAIN-CONTAINING PROTEIN"/>
    <property type="match status" value="1"/>
</dbReference>
<keyword evidence="1 2" id="KW-0732">Signal</keyword>
<feature type="signal peptide" evidence="2">
    <location>
        <begin position="1"/>
        <end position="19"/>
    </location>
</feature>
<dbReference type="STRING" id="71717.A0A4Y7TR20"/>
<dbReference type="PANTHER" id="PTHR43037">
    <property type="entry name" value="UNNAMED PRODUCT-RELATED"/>
    <property type="match status" value="1"/>
</dbReference>
<dbReference type="InterPro" id="IPR001375">
    <property type="entry name" value="Peptidase_S9_cat"/>
</dbReference>
<dbReference type="Pfam" id="PF00326">
    <property type="entry name" value="Peptidase_S9"/>
    <property type="match status" value="1"/>
</dbReference>
<evidence type="ECO:0000256" key="2">
    <source>
        <dbReference type="SAM" id="SignalP"/>
    </source>
</evidence>
<dbReference type="Proteomes" id="UP000298030">
    <property type="component" value="Unassembled WGS sequence"/>
</dbReference>
<dbReference type="InterPro" id="IPR050955">
    <property type="entry name" value="Plant_Biomass_Hydrol_Est"/>
</dbReference>
<protein>
    <recommendedName>
        <fullName evidence="3">Peptidase S9 prolyl oligopeptidase catalytic domain-containing protein</fullName>
    </recommendedName>
</protein>
<evidence type="ECO:0000313" key="5">
    <source>
        <dbReference type="Proteomes" id="UP000298030"/>
    </source>
</evidence>
<evidence type="ECO:0000256" key="1">
    <source>
        <dbReference type="ARBA" id="ARBA00022729"/>
    </source>
</evidence>
<dbReference type="AlphaFoldDB" id="A0A4Y7TR20"/>
<dbReference type="GO" id="GO:0008236">
    <property type="term" value="F:serine-type peptidase activity"/>
    <property type="evidence" value="ECO:0007669"/>
    <property type="project" value="InterPro"/>
</dbReference>
<name>A0A4Y7TR20_COPMI</name>
<feature type="chain" id="PRO_5021358605" description="Peptidase S9 prolyl oligopeptidase catalytic domain-containing protein" evidence="2">
    <location>
        <begin position="20"/>
        <end position="928"/>
    </location>
</feature>
<proteinExistence type="predicted"/>
<sequence>MVSSRVLALLSYLFLPAVSEQQPLTMSSSGYELEISKQWDVLGPFPVHAREQQHLSPSFPLNLSEPIDFAKKWPSSYADGGSVGWSTTPMTDQGELSVSFPEIRWKYLRSFEGCAALQHHAVLRTTFKIVPFNPTSTVPRDTALDSQSKPNPFPPNLNILIHLHQGSYFTVLPKELGQSSENVTPKWYAGNIYDLPRSLPRLVELPPSETGEYHLFISGDYEIRLFGDPVVQEGSDVPVQHIKLEIDLEDSSGETFYVHEPSQDVICDFVDGYAFGDTVGIGLRSREGGWTVVEEAYTASSASESLGVKLQQPVRIAPGQTRVVPLRLSQHSPFKGAQLDVILRVSEGEEHTGERVSKEVSIILPLRHLPAWPHTEQRLAIRVSYLFGNANPTIFSVLPPLLAGRGSDKVPILALHGAGVDVVESERDFWANAMPQNDETWVIMPSGGTSWGLDWHGPSALEAWASVSALSDILQANEAWRGQAFPRDTQVVLTGHSNGGQGVWHSATHFPDRVVAAVPAAGYIKSQAYVPLTHSRSAHYIDPMLRAILETSLTPDDNDIHLTNIAHIPVLAVHGGADENVPSWHSRELVSALRTSNPQANITFKEDPGQGHWYASVLNSPTVSEFVDGHTGSTEGVSIPKSFTLTVSNPVESGPLHGVRIQSLVIPGRLGVLHISSSGDGVVEISATNVLHFLVKGASFLDGVKDLVIDEDSFVPDHTSRLPLSFVLKDGHWIGTNKRDGELELNPPPTRLQSILSTQSLVKFLYDTEPAFSLARRVAHDLLTYHRLDAELLVSSSLGSSVNESTVIIGTLRSPQIQEVIEKQHTSFSLRSGELYLSDKVVDMSEGQSCIFLHPSSKEGYQLIIIYSDEASLERAGRLFPIRTGVAAPNWLYLSPQMDRVGAAGIQGAGVWSSDWKFQPESSWWSSS</sequence>
<organism evidence="4 5">
    <name type="scientific">Coprinellus micaceus</name>
    <name type="common">Glistening ink-cap mushroom</name>
    <name type="synonym">Coprinus micaceus</name>
    <dbReference type="NCBI Taxonomy" id="71717"/>
    <lineage>
        <taxon>Eukaryota</taxon>
        <taxon>Fungi</taxon>
        <taxon>Dikarya</taxon>
        <taxon>Basidiomycota</taxon>
        <taxon>Agaricomycotina</taxon>
        <taxon>Agaricomycetes</taxon>
        <taxon>Agaricomycetidae</taxon>
        <taxon>Agaricales</taxon>
        <taxon>Agaricineae</taxon>
        <taxon>Psathyrellaceae</taxon>
        <taxon>Coprinellus</taxon>
    </lineage>
</organism>
<dbReference type="InterPro" id="IPR029058">
    <property type="entry name" value="AB_hydrolase_fold"/>
</dbReference>
<gene>
    <name evidence="4" type="ORF">FA13DRAFT_1771507</name>
</gene>
<dbReference type="Gene3D" id="3.40.50.1820">
    <property type="entry name" value="alpha/beta hydrolase"/>
    <property type="match status" value="1"/>
</dbReference>